<evidence type="ECO:0000313" key="1">
    <source>
        <dbReference type="EMBL" id="KAJ9062854.1"/>
    </source>
</evidence>
<comment type="caution">
    <text evidence="1">The sequence shown here is derived from an EMBL/GenBank/DDBJ whole genome shotgun (WGS) entry which is preliminary data.</text>
</comment>
<evidence type="ECO:0000313" key="2">
    <source>
        <dbReference type="Proteomes" id="UP001165960"/>
    </source>
</evidence>
<gene>
    <name evidence="1" type="primary">GCN1_2</name>
    <name evidence="1" type="ORF">DSO57_1005979</name>
</gene>
<protein>
    <submittedName>
        <fullName evidence="1">Translational activator of GCN4</fullName>
    </submittedName>
</protein>
<accession>A0ACC2SKC4</accession>
<organism evidence="1 2">
    <name type="scientific">Entomophthora muscae</name>
    <dbReference type="NCBI Taxonomy" id="34485"/>
    <lineage>
        <taxon>Eukaryota</taxon>
        <taxon>Fungi</taxon>
        <taxon>Fungi incertae sedis</taxon>
        <taxon>Zoopagomycota</taxon>
        <taxon>Entomophthoromycotina</taxon>
        <taxon>Entomophthoromycetes</taxon>
        <taxon>Entomophthorales</taxon>
        <taxon>Entomophthoraceae</taxon>
        <taxon>Entomophthora</taxon>
    </lineage>
</organism>
<proteinExistence type="predicted"/>
<dbReference type="EMBL" id="QTSX02004987">
    <property type="protein sequence ID" value="KAJ9062854.1"/>
    <property type="molecule type" value="Genomic_DNA"/>
</dbReference>
<reference evidence="1" key="1">
    <citation type="submission" date="2022-04" db="EMBL/GenBank/DDBJ databases">
        <title>Genome of the entomopathogenic fungus Entomophthora muscae.</title>
        <authorList>
            <person name="Elya C."/>
            <person name="Lovett B.R."/>
            <person name="Lee E."/>
            <person name="Macias A.M."/>
            <person name="Hajek A.E."/>
            <person name="De Bivort B.L."/>
            <person name="Kasson M.T."/>
            <person name="De Fine Licht H.H."/>
            <person name="Stajich J.E."/>
        </authorList>
    </citation>
    <scope>NUCLEOTIDE SEQUENCE</scope>
    <source>
        <strain evidence="1">Berkeley</strain>
    </source>
</reference>
<name>A0ACC2SKC4_9FUNG</name>
<dbReference type="Proteomes" id="UP001165960">
    <property type="component" value="Unassembled WGS sequence"/>
</dbReference>
<keyword evidence="2" id="KW-1185">Reference proteome</keyword>
<sequence length="1758" mass="192015">MWVSLVTQARLDIAEVVSLHSQQLMDILRVNLSRGPEDTWWGAALEGAKLLAFISPEKAATTLMTMAIDYLQPTTFTTEDVAIWKTPQGTMYRDVLKKGHQVAEDHNRKGAALDKWEKEVREQLATKKGNMPKLSKEDQELVTAQLAKEAAVRDAVQTHFISLQNGILLTKAVVGGLKISGILYDLPAACEPLLTRLLMRMFSVVRHKLASSLLRGQGVKGWLDLSMVCAPELNDLPTLTAIASLRSCDVLVPLEWQGEPLEELLSRLLFRLQMTTSRKRLDPPAFSYMFPLLERILLTGGVGFSPDTVVSVKDSGHDDDQPSLQVEQVTLALDVLGNHASLCANSAMPRLGMITALLRVIETQPKLNPTALDYLLQLSEGLGQSVIDPKEVELLATGLLSESLFVRKACLQSLGSLDLAGCAEWANIWILCFSPDTTEKQLATALWEGNALSVPDDFCSVLCGLLTSDVPHIRTSAANSFYEAISLHPSSLPNVFDALCQLYFKLAEPIVPEYDRFGMLIQASLERTDPFGQRVAVGLALGGIVPLADRSLLELFLGFMITQEALADVHAHVRKAMLQASLEAIHHHGQTHMKPIMAILQHTLDQPDANSQSQDYIREGAVILYGTLARNLKSGAKEIPDIISKLIQTLDTPSESVQFAVAECLPPLILAAPTTAPGLIPSLLDKCINGDKFAKRRGAAFGLAGVVKGRGLTSLKEFDIMTTVYEAAKSKKAEARQGSMFALETLCELLGRQFEPYVIQTLPFLLICFSDSSDDVRRATLGTSRVIMSKLSGHGIKRTLPSLLEGLDDYQWRTKRGAIELLGSMAYCAPRQLSLSLPTIVPRLIEVLNDSHHMVKGAADSALASFTDVISNPEIQSLMPQIMDALSDPNSKTQAALKALLDTPFMHYLDAPSLALLVPILQRGLRERSTDIKCKSSQIVGNMASLTDQKDLVPYLPGLMPGLMEILVDPVPEARSTSAKSLGIMVAKLGEINFPDLIQELVRMLRDNISSVDRSGAAQGLSEILSGLDISRMEGLLPEILANTQSPKATTREGFTTMLIYLPATFGLRFKPYLPKVLSPVLNGLADDSEYVRDASLRAGQIIITNYSDQAINLLLPELQRGIFEPSWRIRQSSAQLMGDLLFNLMGITVKLDAEEVDEEEEAAPVAAESSRKALLEILGQERRDSVLAGLYLIRADSSAKVRQVASAIWKLIVSNTPRTLKEIIPVIMSNILRFITSPVAERQYMAAGSLADLVRRVGESGLKKILPILHVDLDSSEFEVRKAAVVALSEMIVVLGKSDTADFLNVTTLAVLKALCDPSSHVRETAARTFDILHQHIGPAALEAILPPLLDDLKSGRDSNALEAIQELVSVRANVVLPAAIPSLLTTPISRFDALALRALVVAGGAAINNRLRMVLPPLLKSCNQSDAAAEEAVRATLEALLAQVDNSGLELLLEIFLDWIQSDSNESRAEGCAAMAMFFRVAQDGLEILPHVVDWIRILIPLYRAPFEPLMRNAGLAFSGLIKCLDKSDLDQLVIPLRQAVKNTIKGMPQDQDLPGFCQPKAIAPFLSVYLQGLMFSSSDVRERSASSLGEVVARTNFDALKPFVTQITGPLIRIIGERYPAPVKVSILDTLFVLFGRAGSAMRPFLPQLQRTYIKSLGDVNSAEVRARAEKGLAVLIELLPRVDPLCTELVAGCRSAEETDIRQGFLRVLLLVVTAMADKLTPATKDSIRGFLTESTPEFNFKEKTCSKSILALI</sequence>